<evidence type="ECO:0000313" key="3">
    <source>
        <dbReference type="Proteomes" id="UP000566819"/>
    </source>
</evidence>
<feature type="compositionally biased region" description="Polar residues" evidence="1">
    <location>
        <begin position="263"/>
        <end position="274"/>
    </location>
</feature>
<evidence type="ECO:0000256" key="1">
    <source>
        <dbReference type="SAM" id="MobiDB-lite"/>
    </source>
</evidence>
<reference evidence="2 3" key="1">
    <citation type="submission" date="2020-03" db="EMBL/GenBank/DDBJ databases">
        <title>Draft Genome Sequence of Cudoniella acicularis.</title>
        <authorList>
            <person name="Buettner E."/>
            <person name="Kellner H."/>
        </authorList>
    </citation>
    <scope>NUCLEOTIDE SEQUENCE [LARGE SCALE GENOMIC DNA]</scope>
    <source>
        <strain evidence="2 3">DSM 108380</strain>
    </source>
</reference>
<accession>A0A8H4VY52</accession>
<feature type="compositionally biased region" description="Basic and acidic residues" evidence="1">
    <location>
        <begin position="46"/>
        <end position="55"/>
    </location>
</feature>
<feature type="compositionally biased region" description="Low complexity" evidence="1">
    <location>
        <begin position="24"/>
        <end position="45"/>
    </location>
</feature>
<feature type="compositionally biased region" description="Polar residues" evidence="1">
    <location>
        <begin position="329"/>
        <end position="342"/>
    </location>
</feature>
<feature type="compositionally biased region" description="Basic and acidic residues" evidence="1">
    <location>
        <begin position="104"/>
        <end position="126"/>
    </location>
</feature>
<dbReference type="OrthoDB" id="5425130at2759"/>
<protein>
    <submittedName>
        <fullName evidence="2">Uncharacterized protein</fullName>
    </submittedName>
</protein>
<keyword evidence="3" id="KW-1185">Reference proteome</keyword>
<feature type="compositionally biased region" description="Polar residues" evidence="1">
    <location>
        <begin position="75"/>
        <end position="96"/>
    </location>
</feature>
<dbReference type="EMBL" id="JAAMPI010001746">
    <property type="protein sequence ID" value="KAF4624179.1"/>
    <property type="molecule type" value="Genomic_DNA"/>
</dbReference>
<organism evidence="2 3">
    <name type="scientific">Cudoniella acicularis</name>
    <dbReference type="NCBI Taxonomy" id="354080"/>
    <lineage>
        <taxon>Eukaryota</taxon>
        <taxon>Fungi</taxon>
        <taxon>Dikarya</taxon>
        <taxon>Ascomycota</taxon>
        <taxon>Pezizomycotina</taxon>
        <taxon>Leotiomycetes</taxon>
        <taxon>Helotiales</taxon>
        <taxon>Tricladiaceae</taxon>
        <taxon>Cudoniella</taxon>
    </lineage>
</organism>
<name>A0A8H4VY52_9HELO</name>
<gene>
    <name evidence="2" type="ORF">G7Y89_g13996</name>
</gene>
<feature type="compositionally biased region" description="Pro residues" evidence="1">
    <location>
        <begin position="164"/>
        <end position="173"/>
    </location>
</feature>
<dbReference type="AlphaFoldDB" id="A0A8H4VY52"/>
<feature type="compositionally biased region" description="Pro residues" evidence="1">
    <location>
        <begin position="243"/>
        <end position="255"/>
    </location>
</feature>
<evidence type="ECO:0000313" key="2">
    <source>
        <dbReference type="EMBL" id="KAF4624179.1"/>
    </source>
</evidence>
<dbReference type="Proteomes" id="UP000566819">
    <property type="component" value="Unassembled WGS sequence"/>
</dbReference>
<comment type="caution">
    <text evidence="2">The sequence shown here is derived from an EMBL/GenBank/DDBJ whole genome shotgun (WGS) entry which is preliminary data.</text>
</comment>
<proteinExistence type="predicted"/>
<sequence length="387" mass="41645">MSAPITIPRRPVGAPKVEHSKAPSLASVSSVYSDSPGFSRSSSDSGSRETRDRDSPSGGDSVGPAPALPPKDSQRQLPANASQTSNSILASPSVGFNYSPPRTELWRRRSVRSDKSIKFPELKLERSNGSTASPPRRQEPPTKRSLPSIPFQLPRSSAGRKPVPARPAPPQPGQPDLMGSKLSKLREKHSRSKSNGSNKEESVNHNEVSSQEPQAAITRLPTPEYLNKDKKQQPATPQVLSPTTPPEEPPEVPPEVPRKSESRMMSTKDTNGTTLPVIATSGPSLLLSHSRESSETLTITSEPAVMRSPQPKKSFAAAKILTPQPSPSPTASDRPSPRSLTSPVKIHFPTYPSPAAQGTIFPSLPISTVDFVSGQEKKGDWCNAYLF</sequence>
<feature type="region of interest" description="Disordered" evidence="1">
    <location>
        <begin position="1"/>
        <end position="349"/>
    </location>
</feature>